<evidence type="ECO:0000313" key="10">
    <source>
        <dbReference type="EMBL" id="RLQ84622.1"/>
    </source>
</evidence>
<sequence>MGGPSAVTLLVGTRGSALALAQAGDIAREITERTGVPTELVPVTTHGDVSRESLSSLGGTGVFASALREFLLAGKCDLVVHSMKDLPTAPYTGLRIGAVPIRADARDALCARDGLTLETLPDGARVGTGSPRRAAQLAARRPDLVIVDIRGNVDTRLNFVSSGELDAVVLAAAGLGRLGRTERITEYFDLESWPTAPAQGALAIEVRDEDHSDALARALAAIQDDASHAAAAAERSILYRLEAGCAAPIGAHAIVGQGNVTLLGAVYAPDGSDSLALTGSGDVVTPAGAPETEDFVSLSSASIIETAEEVGRALADELLARGAAALAPLKHN</sequence>
<dbReference type="EC" id="2.5.1.61" evidence="7"/>
<feature type="modified residue" description="S-(dipyrrolylmethanemethyl)cysteine" evidence="7">
    <location>
        <position position="245"/>
    </location>
</feature>
<keyword evidence="11" id="KW-1185">Reference proteome</keyword>
<dbReference type="EMBL" id="RCWJ01000002">
    <property type="protein sequence ID" value="RLQ84622.1"/>
    <property type="molecule type" value="Genomic_DNA"/>
</dbReference>
<evidence type="ECO:0000256" key="7">
    <source>
        <dbReference type="HAMAP-Rule" id="MF_00260"/>
    </source>
</evidence>
<comment type="function">
    <text evidence="1 7">Tetrapolymerization of the monopyrrole PBG into the hydroxymethylbilane pre-uroporphyrinogen in several discrete steps.</text>
</comment>
<accession>A0A3L7J7Z5</accession>
<dbReference type="Pfam" id="PF01379">
    <property type="entry name" value="Porphobil_deam"/>
    <property type="match status" value="1"/>
</dbReference>
<keyword evidence="4 7" id="KW-0808">Transferase</keyword>
<evidence type="ECO:0000256" key="6">
    <source>
        <dbReference type="ARBA" id="ARBA00048169"/>
    </source>
</evidence>
<evidence type="ECO:0000256" key="2">
    <source>
        <dbReference type="ARBA" id="ARBA00005638"/>
    </source>
</evidence>
<reference evidence="10 11" key="1">
    <citation type="submission" date="2018-10" db="EMBL/GenBank/DDBJ databases">
        <authorList>
            <person name="Li J."/>
        </authorList>
    </citation>
    <scope>NUCLEOTIDE SEQUENCE [LARGE SCALE GENOMIC DNA]</scope>
    <source>
        <strain evidence="10 11">ZD1-4</strain>
    </source>
</reference>
<evidence type="ECO:0000256" key="4">
    <source>
        <dbReference type="ARBA" id="ARBA00022679"/>
    </source>
</evidence>
<dbReference type="GO" id="GO:0005737">
    <property type="term" value="C:cytoplasm"/>
    <property type="evidence" value="ECO:0007669"/>
    <property type="project" value="UniProtKB-UniRule"/>
</dbReference>
<dbReference type="SUPFAM" id="SSF53850">
    <property type="entry name" value="Periplasmic binding protein-like II"/>
    <property type="match status" value="1"/>
</dbReference>
<evidence type="ECO:0000256" key="5">
    <source>
        <dbReference type="ARBA" id="ARBA00023244"/>
    </source>
</evidence>
<evidence type="ECO:0000313" key="11">
    <source>
        <dbReference type="Proteomes" id="UP000282460"/>
    </source>
</evidence>
<dbReference type="InterPro" id="IPR022418">
    <property type="entry name" value="Porphobilinogen_deaminase_C"/>
</dbReference>
<evidence type="ECO:0000256" key="3">
    <source>
        <dbReference type="ARBA" id="ARBA00011245"/>
    </source>
</evidence>
<evidence type="ECO:0000256" key="1">
    <source>
        <dbReference type="ARBA" id="ARBA00002869"/>
    </source>
</evidence>
<dbReference type="InterPro" id="IPR036803">
    <property type="entry name" value="Porphobilinogen_deaminase_C_sf"/>
</dbReference>
<evidence type="ECO:0000259" key="8">
    <source>
        <dbReference type="Pfam" id="PF01379"/>
    </source>
</evidence>
<dbReference type="GO" id="GO:0006782">
    <property type="term" value="P:protoporphyrinogen IX biosynthetic process"/>
    <property type="evidence" value="ECO:0007669"/>
    <property type="project" value="UniProtKB-UniRule"/>
</dbReference>
<dbReference type="HAMAP" id="MF_00260">
    <property type="entry name" value="Porphobil_deam"/>
    <property type="match status" value="1"/>
</dbReference>
<dbReference type="Proteomes" id="UP000282460">
    <property type="component" value="Unassembled WGS sequence"/>
</dbReference>
<dbReference type="InterPro" id="IPR022417">
    <property type="entry name" value="Porphobilin_deaminase_N"/>
</dbReference>
<protein>
    <recommendedName>
        <fullName evidence="7">Porphobilinogen deaminase</fullName>
        <shortName evidence="7">PBG</shortName>
        <ecNumber evidence="7">2.5.1.61</ecNumber>
    </recommendedName>
    <alternativeName>
        <fullName evidence="7">Hydroxymethylbilane synthase</fullName>
        <shortName evidence="7">HMBS</shortName>
    </alternativeName>
    <alternativeName>
        <fullName evidence="7">Pre-uroporphyrinogen synthase</fullName>
    </alternativeName>
</protein>
<keyword evidence="5 7" id="KW-0627">Porphyrin biosynthesis</keyword>
<dbReference type="InterPro" id="IPR022419">
    <property type="entry name" value="Porphobilin_deaminase_cofac_BS"/>
</dbReference>
<proteinExistence type="inferred from homology"/>
<comment type="catalytic activity">
    <reaction evidence="6 7">
        <text>4 porphobilinogen + H2O = hydroxymethylbilane + 4 NH4(+)</text>
        <dbReference type="Rhea" id="RHEA:13185"/>
        <dbReference type="ChEBI" id="CHEBI:15377"/>
        <dbReference type="ChEBI" id="CHEBI:28938"/>
        <dbReference type="ChEBI" id="CHEBI:57845"/>
        <dbReference type="ChEBI" id="CHEBI:58126"/>
        <dbReference type="EC" id="2.5.1.61"/>
    </reaction>
</comment>
<dbReference type="PANTHER" id="PTHR11557">
    <property type="entry name" value="PORPHOBILINOGEN DEAMINASE"/>
    <property type="match status" value="1"/>
</dbReference>
<evidence type="ECO:0000259" key="9">
    <source>
        <dbReference type="Pfam" id="PF03900"/>
    </source>
</evidence>
<comment type="cofactor">
    <cofactor evidence="7">
        <name>dipyrromethane</name>
        <dbReference type="ChEBI" id="CHEBI:60342"/>
    </cofactor>
    <text evidence="7">Binds 1 dipyrromethane group covalently.</text>
</comment>
<dbReference type="GO" id="GO:0004418">
    <property type="term" value="F:hydroxymethylbilane synthase activity"/>
    <property type="evidence" value="ECO:0007669"/>
    <property type="project" value="UniProtKB-UniRule"/>
</dbReference>
<feature type="domain" description="Porphobilinogen deaminase N-terminal" evidence="8">
    <location>
        <begin position="10"/>
        <end position="211"/>
    </location>
</feature>
<dbReference type="NCBIfam" id="TIGR00212">
    <property type="entry name" value="hemC"/>
    <property type="match status" value="1"/>
</dbReference>
<dbReference type="InterPro" id="IPR000860">
    <property type="entry name" value="HemC"/>
</dbReference>
<dbReference type="Pfam" id="PF03900">
    <property type="entry name" value="Porphobil_deamC"/>
    <property type="match status" value="1"/>
</dbReference>
<name>A0A3L7J7Z5_9MICO</name>
<comment type="subunit">
    <text evidence="3 7">Monomer.</text>
</comment>
<comment type="miscellaneous">
    <text evidence="7">The porphobilinogen subunits are added to the dipyrromethane group.</text>
</comment>
<organism evidence="10 11">
    <name type="scientific">Mycetocola zhadangensis</name>
    <dbReference type="NCBI Taxonomy" id="1164595"/>
    <lineage>
        <taxon>Bacteria</taxon>
        <taxon>Bacillati</taxon>
        <taxon>Actinomycetota</taxon>
        <taxon>Actinomycetes</taxon>
        <taxon>Micrococcales</taxon>
        <taxon>Microbacteriaceae</taxon>
        <taxon>Mycetocola</taxon>
    </lineage>
</organism>
<gene>
    <name evidence="7" type="primary">hemC</name>
    <name evidence="10" type="ORF">D9V28_06790</name>
</gene>
<dbReference type="PRINTS" id="PR00151">
    <property type="entry name" value="PORPHBDMNASE"/>
</dbReference>
<comment type="caution">
    <text evidence="10">The sequence shown here is derived from an EMBL/GenBank/DDBJ whole genome shotgun (WGS) entry which is preliminary data.</text>
</comment>
<dbReference type="Gene3D" id="3.40.190.10">
    <property type="entry name" value="Periplasmic binding protein-like II"/>
    <property type="match status" value="2"/>
</dbReference>
<dbReference type="AlphaFoldDB" id="A0A3L7J7Z5"/>
<dbReference type="OrthoDB" id="9810298at2"/>
<comment type="similarity">
    <text evidence="2 7">Belongs to the HMBS family.</text>
</comment>
<dbReference type="PROSITE" id="PS00533">
    <property type="entry name" value="PORPHOBILINOGEN_DEAM"/>
    <property type="match status" value="1"/>
</dbReference>
<dbReference type="SUPFAM" id="SSF54782">
    <property type="entry name" value="Porphobilinogen deaminase (hydroxymethylbilane synthase), C-terminal domain"/>
    <property type="match status" value="1"/>
</dbReference>
<dbReference type="PANTHER" id="PTHR11557:SF0">
    <property type="entry name" value="PORPHOBILINOGEN DEAMINASE"/>
    <property type="match status" value="1"/>
</dbReference>
<dbReference type="PIRSF" id="PIRSF001438">
    <property type="entry name" value="4pyrrol_synth_OHMeBilane_synth"/>
    <property type="match status" value="1"/>
</dbReference>
<feature type="domain" description="Porphobilinogen deaminase C-terminal" evidence="9">
    <location>
        <begin position="231"/>
        <end position="319"/>
    </location>
</feature>
<dbReference type="Gene3D" id="3.30.160.40">
    <property type="entry name" value="Porphobilinogen deaminase, C-terminal domain"/>
    <property type="match status" value="1"/>
</dbReference>
<dbReference type="FunFam" id="3.40.190.10:FF:000005">
    <property type="entry name" value="Porphobilinogen deaminase"/>
    <property type="match status" value="1"/>
</dbReference>